<dbReference type="AlphaFoldDB" id="A0AAD5XT16"/>
<feature type="region of interest" description="Disordered" evidence="1">
    <location>
        <begin position="157"/>
        <end position="195"/>
    </location>
</feature>
<evidence type="ECO:0000313" key="3">
    <source>
        <dbReference type="Proteomes" id="UP001212152"/>
    </source>
</evidence>
<evidence type="ECO:0000256" key="1">
    <source>
        <dbReference type="SAM" id="MobiDB-lite"/>
    </source>
</evidence>
<evidence type="ECO:0000313" key="2">
    <source>
        <dbReference type="EMBL" id="KAJ3181790.1"/>
    </source>
</evidence>
<name>A0AAD5XT16_9FUNG</name>
<organism evidence="2 3">
    <name type="scientific">Geranomyces variabilis</name>
    <dbReference type="NCBI Taxonomy" id="109894"/>
    <lineage>
        <taxon>Eukaryota</taxon>
        <taxon>Fungi</taxon>
        <taxon>Fungi incertae sedis</taxon>
        <taxon>Chytridiomycota</taxon>
        <taxon>Chytridiomycota incertae sedis</taxon>
        <taxon>Chytridiomycetes</taxon>
        <taxon>Spizellomycetales</taxon>
        <taxon>Powellomycetaceae</taxon>
        <taxon>Geranomyces</taxon>
    </lineage>
</organism>
<sequence>MGNYLPVPGALPLPEPAKGLKKKAGFISHVTKFGGGAPDYTPRLDAIFLDAHPVATMEIKYRSKELLEAMDILPLPEIEHDPEDADDDDLIIVGRKLASRRSRNDSDILIDLTDESGGPPRVTKRIKQDPNVVENLVPLEDYENLLQKVEALQKKMALRGASGSATGAGSAETVEIPDDDGDAGPSGLSDGPSRS</sequence>
<proteinExistence type="predicted"/>
<reference evidence="2" key="1">
    <citation type="submission" date="2020-05" db="EMBL/GenBank/DDBJ databases">
        <title>Phylogenomic resolution of chytrid fungi.</title>
        <authorList>
            <person name="Stajich J.E."/>
            <person name="Amses K."/>
            <person name="Simmons R."/>
            <person name="Seto K."/>
            <person name="Myers J."/>
            <person name="Bonds A."/>
            <person name="Quandt C.A."/>
            <person name="Barry K."/>
            <person name="Liu P."/>
            <person name="Grigoriev I."/>
            <person name="Longcore J.E."/>
            <person name="James T.Y."/>
        </authorList>
    </citation>
    <scope>NUCLEOTIDE SEQUENCE</scope>
    <source>
        <strain evidence="2">JEL0379</strain>
    </source>
</reference>
<keyword evidence="3" id="KW-1185">Reference proteome</keyword>
<accession>A0AAD5XT16</accession>
<feature type="compositionally biased region" description="Low complexity" evidence="1">
    <location>
        <begin position="160"/>
        <end position="171"/>
    </location>
</feature>
<gene>
    <name evidence="2" type="ORF">HDU87_000808</name>
</gene>
<dbReference type="EMBL" id="JADGJQ010000011">
    <property type="protein sequence ID" value="KAJ3181790.1"/>
    <property type="molecule type" value="Genomic_DNA"/>
</dbReference>
<protein>
    <submittedName>
        <fullName evidence="2">Uncharacterized protein</fullName>
    </submittedName>
</protein>
<comment type="caution">
    <text evidence="2">The sequence shown here is derived from an EMBL/GenBank/DDBJ whole genome shotgun (WGS) entry which is preliminary data.</text>
</comment>
<dbReference type="Proteomes" id="UP001212152">
    <property type="component" value="Unassembled WGS sequence"/>
</dbReference>